<dbReference type="Proteomes" id="UP000887569">
    <property type="component" value="Unplaced"/>
</dbReference>
<keyword evidence="5 7" id="KW-0521">NADP</keyword>
<dbReference type="WBParaSite" id="PgR003_g213_t03">
    <property type="protein sequence ID" value="PgR003_g213_t03"/>
    <property type="gene ID" value="PgR003_g213"/>
</dbReference>
<dbReference type="SUPFAM" id="SSF48179">
    <property type="entry name" value="6-phosphogluconate dehydrogenase C-terminal domain-like"/>
    <property type="match status" value="1"/>
</dbReference>
<accession>A0A915AA07</accession>
<keyword evidence="4" id="KW-0028">Amino-acid biosynthesis</keyword>
<dbReference type="InterPro" id="IPR029036">
    <property type="entry name" value="P5CR_dimer"/>
</dbReference>
<dbReference type="InterPro" id="IPR008927">
    <property type="entry name" value="6-PGluconate_DH-like_C_sf"/>
</dbReference>
<evidence type="ECO:0000256" key="6">
    <source>
        <dbReference type="ARBA" id="ARBA00023002"/>
    </source>
</evidence>
<dbReference type="HAMAP" id="MF_01925">
    <property type="entry name" value="P5C_reductase"/>
    <property type="match status" value="1"/>
</dbReference>
<protein>
    <recommendedName>
        <fullName evidence="3">pyrroline-5-carboxylate reductase</fullName>
        <ecNumber evidence="3">1.5.1.2</ecNumber>
    </recommendedName>
</protein>
<proteinExistence type="inferred from homology"/>
<reference evidence="11" key="1">
    <citation type="submission" date="2022-11" db="UniProtKB">
        <authorList>
            <consortium name="WormBaseParasite"/>
        </authorList>
    </citation>
    <scope>IDENTIFICATION</scope>
</reference>
<organism evidence="10 11">
    <name type="scientific">Parascaris univalens</name>
    <name type="common">Nematode worm</name>
    <dbReference type="NCBI Taxonomy" id="6257"/>
    <lineage>
        <taxon>Eukaryota</taxon>
        <taxon>Metazoa</taxon>
        <taxon>Ecdysozoa</taxon>
        <taxon>Nematoda</taxon>
        <taxon>Chromadorea</taxon>
        <taxon>Rhabditida</taxon>
        <taxon>Spirurina</taxon>
        <taxon>Ascaridomorpha</taxon>
        <taxon>Ascaridoidea</taxon>
        <taxon>Ascarididae</taxon>
        <taxon>Parascaris</taxon>
    </lineage>
</organism>
<dbReference type="Pfam" id="PF14748">
    <property type="entry name" value="P5CR_dimer"/>
    <property type="match status" value="1"/>
</dbReference>
<dbReference type="AlphaFoldDB" id="A0A915AA07"/>
<dbReference type="Pfam" id="PF03807">
    <property type="entry name" value="F420_oxidored"/>
    <property type="match status" value="1"/>
</dbReference>
<evidence type="ECO:0000313" key="11">
    <source>
        <dbReference type="WBParaSite" id="PgR003_g213_t03"/>
    </source>
</evidence>
<dbReference type="GO" id="GO:0055129">
    <property type="term" value="P:L-proline biosynthetic process"/>
    <property type="evidence" value="ECO:0007669"/>
    <property type="project" value="TreeGrafter"/>
</dbReference>
<dbReference type="PANTHER" id="PTHR11645:SF64">
    <property type="entry name" value="PYRROLINE-5-CARBOXYLATE REDUCTASE-RELATED"/>
    <property type="match status" value="1"/>
</dbReference>
<dbReference type="SUPFAM" id="SSF51735">
    <property type="entry name" value="NAD(P)-binding Rossmann-fold domains"/>
    <property type="match status" value="1"/>
</dbReference>
<evidence type="ECO:0000256" key="2">
    <source>
        <dbReference type="ARBA" id="ARBA00005525"/>
    </source>
</evidence>
<comment type="similarity">
    <text evidence="2">Belongs to the pyrroline-5-carboxylate reductase family.</text>
</comment>
<keyword evidence="6" id="KW-0560">Oxidoreductase</keyword>
<evidence type="ECO:0000256" key="1">
    <source>
        <dbReference type="ARBA" id="ARBA00005205"/>
    </source>
</evidence>
<dbReference type="PIRSF" id="PIRSF000193">
    <property type="entry name" value="Pyrrol-5-carb_rd"/>
    <property type="match status" value="1"/>
</dbReference>
<feature type="binding site" evidence="7">
    <location>
        <begin position="46"/>
        <end position="51"/>
    </location>
    <ligand>
        <name>NADP(+)</name>
        <dbReference type="ChEBI" id="CHEBI:58349"/>
    </ligand>
</feature>
<evidence type="ECO:0000259" key="9">
    <source>
        <dbReference type="Pfam" id="PF14748"/>
    </source>
</evidence>
<feature type="domain" description="Pyrroline-5-carboxylate reductase catalytic N-terminal" evidence="8">
    <location>
        <begin position="43"/>
        <end position="140"/>
    </location>
</feature>
<dbReference type="EC" id="1.5.1.2" evidence="3"/>
<evidence type="ECO:0000256" key="5">
    <source>
        <dbReference type="ARBA" id="ARBA00022857"/>
    </source>
</evidence>
<sequence length="310" mass="32454">YLQRILMSSEKEATIILPSIPSGDCASEFKRQCAEAGITHSTLAFIGGGKMSSALVNGFVASGIVNGDDIAISVQSDASAWRWKKLGFENVYTCNNEMLKLHGAGIVFLAVKPQNRSSMFKQLDVLSLSQTQLVVSIMAGVDLATLEADTSAKGYNQGVVRLMPNITASVGSGASVICASSNVPQAKVDLVVSLAQKVGLCVQVNEEYFSVAAAVAGCGPAFVFTMIDAIADGGVLGGLARSTALTLAAQTTMGAAKMVLESGEHPAKLKDDVCSPAGTTIYGMRELDRHGVRSAFIEAIYASTKRSEDM</sequence>
<dbReference type="NCBIfam" id="TIGR00112">
    <property type="entry name" value="proC"/>
    <property type="match status" value="1"/>
</dbReference>
<keyword evidence="10" id="KW-1185">Reference proteome</keyword>
<evidence type="ECO:0000256" key="7">
    <source>
        <dbReference type="PIRSR" id="PIRSR000193-1"/>
    </source>
</evidence>
<dbReference type="GO" id="GO:0004735">
    <property type="term" value="F:pyrroline-5-carboxylate reductase activity"/>
    <property type="evidence" value="ECO:0007669"/>
    <property type="project" value="UniProtKB-EC"/>
</dbReference>
<comment type="pathway">
    <text evidence="1">Amino-acid biosynthesis; L-proline biosynthesis; L-proline from L-glutamate 5-semialdehyde: step 1/1.</text>
</comment>
<dbReference type="Gene3D" id="1.10.3730.10">
    <property type="entry name" value="ProC C-terminal domain-like"/>
    <property type="match status" value="1"/>
</dbReference>
<evidence type="ECO:0000256" key="3">
    <source>
        <dbReference type="ARBA" id="ARBA00012855"/>
    </source>
</evidence>
<dbReference type="PANTHER" id="PTHR11645">
    <property type="entry name" value="PYRROLINE-5-CARBOXYLATE REDUCTASE"/>
    <property type="match status" value="1"/>
</dbReference>
<evidence type="ECO:0000259" key="8">
    <source>
        <dbReference type="Pfam" id="PF03807"/>
    </source>
</evidence>
<dbReference type="InterPro" id="IPR028939">
    <property type="entry name" value="P5C_Rdtase_cat_N"/>
</dbReference>
<name>A0A915AA07_PARUN</name>
<dbReference type="Gene3D" id="3.40.50.720">
    <property type="entry name" value="NAD(P)-binding Rossmann-like Domain"/>
    <property type="match status" value="1"/>
</dbReference>
<feature type="binding site" evidence="7">
    <location>
        <position position="95"/>
    </location>
    <ligand>
        <name>NADPH</name>
        <dbReference type="ChEBI" id="CHEBI:57783"/>
    </ligand>
</feature>
<feature type="binding site" evidence="7">
    <location>
        <begin position="110"/>
        <end position="113"/>
    </location>
    <ligand>
        <name>NADP(+)</name>
        <dbReference type="ChEBI" id="CHEBI:58349"/>
    </ligand>
</feature>
<evidence type="ECO:0000256" key="4">
    <source>
        <dbReference type="ARBA" id="ARBA00022650"/>
    </source>
</evidence>
<dbReference type="InterPro" id="IPR000304">
    <property type="entry name" value="Pyrroline-COOH_reductase"/>
</dbReference>
<dbReference type="InterPro" id="IPR036291">
    <property type="entry name" value="NAD(P)-bd_dom_sf"/>
</dbReference>
<keyword evidence="4" id="KW-0641">Proline biosynthesis</keyword>
<feature type="domain" description="Pyrroline-5-carboxylate reductase dimerisation" evidence="9">
    <location>
        <begin position="206"/>
        <end position="310"/>
    </location>
</feature>
<dbReference type="FunFam" id="1.10.3730.10:FF:000001">
    <property type="entry name" value="Pyrroline-5-carboxylate reductase"/>
    <property type="match status" value="1"/>
</dbReference>
<evidence type="ECO:0000313" key="10">
    <source>
        <dbReference type="Proteomes" id="UP000887569"/>
    </source>
</evidence>